<dbReference type="Gene3D" id="1.10.357.10">
    <property type="entry name" value="Tetracycline Repressor, domain 2"/>
    <property type="match status" value="1"/>
</dbReference>
<protein>
    <submittedName>
        <fullName evidence="9">COQ9 family protein</fullName>
    </submittedName>
</protein>
<keyword evidence="4" id="KW-0809">Transit peptide</keyword>
<feature type="region of interest" description="Disordered" evidence="7">
    <location>
        <begin position="241"/>
        <end position="273"/>
    </location>
</feature>
<dbReference type="PANTHER" id="PTHR21427">
    <property type="entry name" value="UBIQUINONE BIOSYNTHESIS PROTEIN COQ9, MITOCHONDRIAL"/>
    <property type="match status" value="1"/>
</dbReference>
<feature type="domain" description="COQ9 C-terminal" evidence="8">
    <location>
        <begin position="144"/>
        <end position="209"/>
    </location>
</feature>
<dbReference type="Proteomes" id="UP001595528">
    <property type="component" value="Unassembled WGS sequence"/>
</dbReference>
<accession>A0ABV7L6N2</accession>
<evidence type="ECO:0000256" key="3">
    <source>
        <dbReference type="ARBA" id="ARBA00022688"/>
    </source>
</evidence>
<dbReference type="Pfam" id="PF08511">
    <property type="entry name" value="COQ9"/>
    <property type="match status" value="1"/>
</dbReference>
<dbReference type="NCBIfam" id="TIGR02396">
    <property type="entry name" value="diverge_rpsU"/>
    <property type="match status" value="1"/>
</dbReference>
<name>A0ABV7L6N2_9PROT</name>
<dbReference type="EMBL" id="JBHRTR010000037">
    <property type="protein sequence ID" value="MFC3230272.1"/>
    <property type="molecule type" value="Genomic_DNA"/>
</dbReference>
<evidence type="ECO:0000313" key="9">
    <source>
        <dbReference type="EMBL" id="MFC3230272.1"/>
    </source>
</evidence>
<dbReference type="RefSeq" id="WP_379905290.1">
    <property type="nucleotide sequence ID" value="NZ_JBHRTR010000037.1"/>
</dbReference>
<evidence type="ECO:0000259" key="8">
    <source>
        <dbReference type="Pfam" id="PF08511"/>
    </source>
</evidence>
<evidence type="ECO:0000256" key="4">
    <source>
        <dbReference type="ARBA" id="ARBA00022946"/>
    </source>
</evidence>
<dbReference type="InterPro" id="IPR013718">
    <property type="entry name" value="COQ9_C"/>
</dbReference>
<proteinExistence type="inferred from homology"/>
<dbReference type="InterPro" id="IPR012762">
    <property type="entry name" value="Ubiq_biosynth_COQ9"/>
</dbReference>
<keyword evidence="5" id="KW-0446">Lipid-binding</keyword>
<evidence type="ECO:0000256" key="2">
    <source>
        <dbReference type="ARBA" id="ARBA00010766"/>
    </source>
</evidence>
<feature type="compositionally biased region" description="Polar residues" evidence="7">
    <location>
        <begin position="258"/>
        <end position="267"/>
    </location>
</feature>
<comment type="function">
    <text evidence="6">Membrane-associated protein that warps the membrane surface to access and bind aromatic isoprenes with high specificity, including ubiquinone (CoQ) isoprene intermediates and presents them directly to COQ7, therefore facilitating the COQ7-mediated hydroxylase step. Participates in the biosynthesis of coenzyme Q, also named ubiquinone, an essential lipid-soluble electron transporter for aerobic cellular respiration.</text>
</comment>
<gene>
    <name evidence="9" type="ORF">ACFOGJ_23680</name>
</gene>
<organism evidence="9 10">
    <name type="scientific">Marinibaculum pumilum</name>
    <dbReference type="NCBI Taxonomy" id="1766165"/>
    <lineage>
        <taxon>Bacteria</taxon>
        <taxon>Pseudomonadati</taxon>
        <taxon>Pseudomonadota</taxon>
        <taxon>Alphaproteobacteria</taxon>
        <taxon>Rhodospirillales</taxon>
        <taxon>Rhodospirillaceae</taxon>
        <taxon>Marinibaculum</taxon>
    </lineage>
</organism>
<evidence type="ECO:0000313" key="10">
    <source>
        <dbReference type="Proteomes" id="UP001595528"/>
    </source>
</evidence>
<feature type="region of interest" description="Disordered" evidence="7">
    <location>
        <begin position="1"/>
        <end position="26"/>
    </location>
</feature>
<reference evidence="10" key="1">
    <citation type="journal article" date="2019" name="Int. J. Syst. Evol. Microbiol.">
        <title>The Global Catalogue of Microorganisms (GCM) 10K type strain sequencing project: providing services to taxonomists for standard genome sequencing and annotation.</title>
        <authorList>
            <consortium name="The Broad Institute Genomics Platform"/>
            <consortium name="The Broad Institute Genome Sequencing Center for Infectious Disease"/>
            <person name="Wu L."/>
            <person name="Ma J."/>
        </authorList>
    </citation>
    <scope>NUCLEOTIDE SEQUENCE [LARGE SCALE GENOMIC DNA]</scope>
    <source>
        <strain evidence="10">KCTC 42964</strain>
    </source>
</reference>
<evidence type="ECO:0000256" key="6">
    <source>
        <dbReference type="ARBA" id="ARBA00058104"/>
    </source>
</evidence>
<keyword evidence="3" id="KW-0831">Ubiquinone biosynthesis</keyword>
<sequence length="273" mass="30120">MPEANGPESPTAATPLPPLGPAPDLEERDRRRREVLAAVLPHIPFDGWTEAALGAAARDLDCSPAELRRVFPGGVPDVIAFWVAEADRRMLQELEALDLPSMRIRERIATAVRVRLEAHTADKEAVRRALGRQAAPDQALQSVLGLYRTVDAMWYAAGDTATDWNFYTKRALLAGVYGSTLLYWLQDQSEGAAATWTFLDRRIDDVMRIQKLRGRLDKVADRLPNPFRLLRPFQAGGTGMYPSAGAYPQSGAYPPSDSYPQSGSYSAEPTGRR</sequence>
<evidence type="ECO:0000256" key="5">
    <source>
        <dbReference type="ARBA" id="ARBA00023121"/>
    </source>
</evidence>
<dbReference type="PANTHER" id="PTHR21427:SF19">
    <property type="entry name" value="UBIQUINONE BIOSYNTHESIS PROTEIN COQ9, MITOCHONDRIAL"/>
    <property type="match status" value="1"/>
</dbReference>
<comment type="pathway">
    <text evidence="1">Cofactor biosynthesis; ubiquinone biosynthesis.</text>
</comment>
<comment type="similarity">
    <text evidence="2">Belongs to the COQ9 family.</text>
</comment>
<evidence type="ECO:0000256" key="1">
    <source>
        <dbReference type="ARBA" id="ARBA00004749"/>
    </source>
</evidence>
<comment type="caution">
    <text evidence="9">The sequence shown here is derived from an EMBL/GenBank/DDBJ whole genome shotgun (WGS) entry which is preliminary data.</text>
</comment>
<keyword evidence="10" id="KW-1185">Reference proteome</keyword>
<evidence type="ECO:0000256" key="7">
    <source>
        <dbReference type="SAM" id="MobiDB-lite"/>
    </source>
</evidence>